<proteinExistence type="predicted"/>
<dbReference type="PANTHER" id="PTHR40619">
    <property type="entry name" value="FUNGAL STAND N-TERMINAL GOODBYE DOMAIN-CONTAINING PROTEIN"/>
    <property type="match status" value="1"/>
</dbReference>
<evidence type="ECO:0000256" key="1">
    <source>
        <dbReference type="ARBA" id="ARBA00022737"/>
    </source>
</evidence>
<dbReference type="InterPro" id="IPR056884">
    <property type="entry name" value="NPHP3-like_N"/>
</dbReference>
<dbReference type="Pfam" id="PF24883">
    <property type="entry name" value="NPHP3_N"/>
    <property type="match status" value="1"/>
</dbReference>
<gene>
    <name evidence="3" type="ORF">B0T17DRAFT_655176</name>
</gene>
<organism evidence="3 4">
    <name type="scientific">Bombardia bombarda</name>
    <dbReference type="NCBI Taxonomy" id="252184"/>
    <lineage>
        <taxon>Eukaryota</taxon>
        <taxon>Fungi</taxon>
        <taxon>Dikarya</taxon>
        <taxon>Ascomycota</taxon>
        <taxon>Pezizomycotina</taxon>
        <taxon>Sordariomycetes</taxon>
        <taxon>Sordariomycetidae</taxon>
        <taxon>Sordariales</taxon>
        <taxon>Lasiosphaeriaceae</taxon>
        <taxon>Bombardia</taxon>
    </lineage>
</organism>
<evidence type="ECO:0000313" key="4">
    <source>
        <dbReference type="Proteomes" id="UP001174934"/>
    </source>
</evidence>
<comment type="caution">
    <text evidence="3">The sequence shown here is derived from an EMBL/GenBank/DDBJ whole genome shotgun (WGS) entry which is preliminary data.</text>
</comment>
<feature type="domain" description="Nephrocystin 3-like N-terminal" evidence="2">
    <location>
        <begin position="270"/>
        <end position="445"/>
    </location>
</feature>
<dbReference type="AlphaFoldDB" id="A0AA40C546"/>
<keyword evidence="1" id="KW-0677">Repeat</keyword>
<sequence length="511" mass="57273">MQTARDEYDTKKQKSKIKHVQGNKAMVTTLLTLADMIPDQDGLSVLRGALKLVFQLLKKRIDNREQILTTFEDIPTTLSRACEAVAIHHEDNALRGHVENLYQVLRNKMPRLIEILNRQHKGSLTARLFKQHPEQEAAVINDCIEAIARASRKVSDRVDTLIDKTVSIETIQVEIEQRSIAREEQHSQSLDVLAGVIDSKIQDATTKLRSELQMLQTLLRDSLIPNSRPTSSTVYSHLLFSLDLQDLLFLAADVRQVVHASSSLPGFRQGSWLLVTPRFRSWIQPLERRSDLILVNGYLGTMTPGKISALSTITAIFAGMRKLSPQLVVLYHFCGLHSHLNIDTVLSGPRGLLLSLAAQLIIHLDQQQHSTNSLIAPFQNMNGRFFQDVAKRDLAALCHLFSELVNQLDHNVTLYCILDGISDFETSLGGWEEELCLIVEFLQSMVVSMGSMPGKPVFKVMMTAAHRSIAVYRHVSADNQISLSSGNLLPSSGHHSLRRNLQVAMTLNSYK</sequence>
<protein>
    <recommendedName>
        <fullName evidence="2">Nephrocystin 3-like N-terminal domain-containing protein</fullName>
    </recommendedName>
</protein>
<reference evidence="3" key="1">
    <citation type="submission" date="2023-06" db="EMBL/GenBank/DDBJ databases">
        <title>Genome-scale phylogeny and comparative genomics of the fungal order Sordariales.</title>
        <authorList>
            <consortium name="Lawrence Berkeley National Laboratory"/>
            <person name="Hensen N."/>
            <person name="Bonometti L."/>
            <person name="Westerberg I."/>
            <person name="Brannstrom I.O."/>
            <person name="Guillou S."/>
            <person name="Cros-Aarteil S."/>
            <person name="Calhoun S."/>
            <person name="Haridas S."/>
            <person name="Kuo A."/>
            <person name="Mondo S."/>
            <person name="Pangilinan J."/>
            <person name="Riley R."/>
            <person name="LaButti K."/>
            <person name="Andreopoulos B."/>
            <person name="Lipzen A."/>
            <person name="Chen C."/>
            <person name="Yanf M."/>
            <person name="Daum C."/>
            <person name="Ng V."/>
            <person name="Clum A."/>
            <person name="Steindorff A."/>
            <person name="Ohm R."/>
            <person name="Martin F."/>
            <person name="Silar P."/>
            <person name="Natvig D."/>
            <person name="Lalanne C."/>
            <person name="Gautier V."/>
            <person name="Ament-velasquez S.L."/>
            <person name="Kruys A."/>
            <person name="Hutchinson M.I."/>
            <person name="Powell A.J."/>
            <person name="Barry K."/>
            <person name="Miller A.N."/>
            <person name="Grigoriev I.V."/>
            <person name="Debuchy R."/>
            <person name="Gladieux P."/>
            <person name="Thoren M.H."/>
            <person name="Johannesson H."/>
        </authorList>
    </citation>
    <scope>NUCLEOTIDE SEQUENCE</scope>
    <source>
        <strain evidence="3">SMH3391-2</strain>
    </source>
</reference>
<evidence type="ECO:0000313" key="3">
    <source>
        <dbReference type="EMBL" id="KAK0625447.1"/>
    </source>
</evidence>
<name>A0AA40C546_9PEZI</name>
<accession>A0AA40C546</accession>
<keyword evidence="4" id="KW-1185">Reference proteome</keyword>
<dbReference type="PANTHER" id="PTHR40619:SF3">
    <property type="entry name" value="FUNGAL STAND N-TERMINAL GOODBYE DOMAIN-CONTAINING PROTEIN"/>
    <property type="match status" value="1"/>
</dbReference>
<dbReference type="Proteomes" id="UP001174934">
    <property type="component" value="Unassembled WGS sequence"/>
</dbReference>
<evidence type="ECO:0000259" key="2">
    <source>
        <dbReference type="Pfam" id="PF24883"/>
    </source>
</evidence>
<dbReference type="EMBL" id="JAULSR010000003">
    <property type="protein sequence ID" value="KAK0625447.1"/>
    <property type="molecule type" value="Genomic_DNA"/>
</dbReference>